<dbReference type="Proteomes" id="UP000027238">
    <property type="component" value="Unassembled WGS sequence"/>
</dbReference>
<dbReference type="HOGENOM" id="CLU_466918_0_0_1"/>
<dbReference type="OrthoDB" id="3946009at2759"/>
<reference evidence="2" key="1">
    <citation type="journal article" date="2014" name="Genome Announc.">
        <title>Draft genome sequence of Colletotrichum sublineola, a destructive pathogen of cultivated sorghum.</title>
        <authorList>
            <person name="Baroncelli R."/>
            <person name="Sanz-Martin J.M."/>
            <person name="Rech G.E."/>
            <person name="Sukno S.A."/>
            <person name="Thon M.R."/>
        </authorList>
    </citation>
    <scope>NUCLEOTIDE SEQUENCE [LARGE SCALE GENOMIC DNA]</scope>
    <source>
        <strain evidence="2">TX430BB</strain>
    </source>
</reference>
<accession>A0A066XKX4</accession>
<gene>
    <name evidence="1" type="ORF">CSUB01_10840</name>
</gene>
<dbReference type="STRING" id="1173701.A0A066XKX4"/>
<proteinExistence type="predicted"/>
<name>A0A066XKX4_COLSU</name>
<comment type="caution">
    <text evidence="1">The sequence shown here is derived from an EMBL/GenBank/DDBJ whole genome shotgun (WGS) entry which is preliminary data.</text>
</comment>
<protein>
    <submittedName>
        <fullName evidence="1">Uncharacterized protein</fullName>
    </submittedName>
</protein>
<evidence type="ECO:0000313" key="2">
    <source>
        <dbReference type="Proteomes" id="UP000027238"/>
    </source>
</evidence>
<dbReference type="EMBL" id="JMSE01000495">
    <property type="protein sequence ID" value="KDN69572.1"/>
    <property type="molecule type" value="Genomic_DNA"/>
</dbReference>
<dbReference type="AlphaFoldDB" id="A0A066XKX4"/>
<sequence length="584" mass="65980">MVLSIALSLNGLEVDVFQQPELCNGAHTLGVQFLDMVELARDFNSALQEPRPLKSRSNFLRFVFERNHTENQVASSRKLKLQALNGISLVLCAATYTEKMVLGFSDSRFNTLLSHCSTFLGNPSVVASKLPGHAIQSSLAAPIMAVDTGAYQKFRCDLEKFRPGLEAVHKSVNLDAKQCRDAFGSHFMSWPEEQVMALLHGPHHTIFSIVLRQIVQLYKETGRQIPRSTYMIEALVTVSKSSPLDNRMQLLDIAAAMLTDSAPVTAWVAVVHQRSVALRLRGDLLRSEQEILTYIKQSHNLPYHLMEPLQLSLVNTLICQLKHADANRIARDIQVSRNPHDDQVQMLWDQIYCVGRIMRGQGDFYSAKICFERCSGTHGIRTSKKIIILSALADLYCELDYISQDPQRYYLLQARSLLEPALRLAGMANSKSRRRLLLSFSEIQLREGAVSEARGSLKELLILYEDIKFLDIVDRLGHVRSCIALARTYLPGQAETYWRDALRLNADYNPCEEEVFTCAIIYLHLSWLSYCSDDMDGAQNMSACAEKILCNRRPEYLLPGVGTYVFDDIQCKLQTAGFGRYRTT</sequence>
<dbReference type="Gene3D" id="1.25.40.10">
    <property type="entry name" value="Tetratricopeptide repeat domain"/>
    <property type="match status" value="1"/>
</dbReference>
<dbReference type="eggNOG" id="ENOG502STPE">
    <property type="taxonomic scope" value="Eukaryota"/>
</dbReference>
<evidence type="ECO:0000313" key="1">
    <source>
        <dbReference type="EMBL" id="KDN69572.1"/>
    </source>
</evidence>
<dbReference type="InterPro" id="IPR011990">
    <property type="entry name" value="TPR-like_helical_dom_sf"/>
</dbReference>
<organism evidence="1 2">
    <name type="scientific">Colletotrichum sublineola</name>
    <name type="common">Sorghum anthracnose fungus</name>
    <dbReference type="NCBI Taxonomy" id="1173701"/>
    <lineage>
        <taxon>Eukaryota</taxon>
        <taxon>Fungi</taxon>
        <taxon>Dikarya</taxon>
        <taxon>Ascomycota</taxon>
        <taxon>Pezizomycotina</taxon>
        <taxon>Sordariomycetes</taxon>
        <taxon>Hypocreomycetidae</taxon>
        <taxon>Glomerellales</taxon>
        <taxon>Glomerellaceae</taxon>
        <taxon>Colletotrichum</taxon>
        <taxon>Colletotrichum graminicola species complex</taxon>
    </lineage>
</organism>
<keyword evidence="2" id="KW-1185">Reference proteome</keyword>